<evidence type="ECO:0000313" key="7">
    <source>
        <dbReference type="Proteomes" id="UP000182444"/>
    </source>
</evidence>
<dbReference type="InterPro" id="IPR029033">
    <property type="entry name" value="His_PPase_superfam"/>
</dbReference>
<dbReference type="Gene3D" id="3.40.50.300">
    <property type="entry name" value="P-loop containing nucleotide triphosphate hydrolases"/>
    <property type="match status" value="1"/>
</dbReference>
<evidence type="ECO:0000313" key="8">
    <source>
        <dbReference type="Proteomes" id="UP000256601"/>
    </source>
</evidence>
<sequence>MSAVSSDEESVFVRAPILGPQTHKQRKRSSVHMDAIHEPLDPTQISPAQLYLTESGHLFHAGKVAIVLVGLPARGKTHLAVSLTRYLRWLGVKTHAFHLGDYRRAQFPDHETQTGKADAESLPSDYFDLNPSEKTKKLRSQIVDACLADMDVFFDKHNGQVAIYDAVNPTYQIRQDLVDKLTTRSERQVLFVESYCTDDSLVARNIRGVKISSPDYQGWSYEEAVKHYLKRIELRIPYYQSMNREKEAHLSYVKLINVSEKMILNNTAHLGYLVNRIVFFLMNARIKTGNVYFARAGEPVVDPKNYKMAMDLPLSEEGKQYAETLCQIVLNHISDYKLHQQQKEESAANDPDSRRIGQDIDAKLATQPNPHRNTATTSRHGSRRGSKHGSRAASGTTSPAFASSSSVVSMNNLLSDSPTGSTTSSTSKMLVPSAVSTSKMTNLVVWTSVRARTVETAAPFSSRGIPFLERGQLTQLNPGVCENMTEEEIKEKYPEEWDKHQKDPYHHRFPRSESYHDLAVRLEPLILEMERIPGDIVIVAHESVLRVLYGYLMACTVQDIPTLSFPRNEIVCIIPNAYHNQVERIPVPGVEA</sequence>
<dbReference type="VEuPathDB" id="FungiDB:YALI0_D21010g"/>
<dbReference type="VEuPathDB" id="FungiDB:YALI1_D26610g"/>
<dbReference type="EMBL" id="CP017556">
    <property type="protein sequence ID" value="AOW04395.1"/>
    <property type="molecule type" value="Genomic_DNA"/>
</dbReference>
<dbReference type="Proteomes" id="UP000182444">
    <property type="component" value="Chromosome 1D"/>
</dbReference>
<feature type="compositionally biased region" description="Polar residues" evidence="3">
    <location>
        <begin position="366"/>
        <end position="379"/>
    </location>
</feature>
<dbReference type="KEGG" id="yli:2911054"/>
<dbReference type="GO" id="GO:0005524">
    <property type="term" value="F:ATP binding"/>
    <property type="evidence" value="ECO:0007669"/>
    <property type="project" value="UniProtKB-KW"/>
</dbReference>
<dbReference type="InterPro" id="IPR013079">
    <property type="entry name" value="6Phosfructo_kin"/>
</dbReference>
<evidence type="ECO:0000313" key="5">
    <source>
        <dbReference type="EMBL" id="AOW04395.1"/>
    </source>
</evidence>
<keyword evidence="6" id="KW-0808">Transferase</keyword>
<reference evidence="6 8" key="2">
    <citation type="submission" date="2018-07" db="EMBL/GenBank/DDBJ databases">
        <title>Draft Genome Assemblies for Five Robust Yarrowia lipolytica Strains Exhibiting High Lipid Production and Pentose Sugar Utilization and Sugar Alcohol Secretion from Undetoxified Lignocellulosic Biomass Hydrolysates.</title>
        <authorList>
            <consortium name="DOE Joint Genome Institute"/>
            <person name="Walker C."/>
            <person name="Ryu S."/>
            <person name="Na H."/>
            <person name="Zane M."/>
            <person name="LaButti K."/>
            <person name="Lipzen A."/>
            <person name="Haridas S."/>
            <person name="Barry K."/>
            <person name="Grigoriev I.V."/>
            <person name="Quarterman J."/>
            <person name="Slininger P."/>
            <person name="Dien B."/>
            <person name="Trinh C.T."/>
        </authorList>
    </citation>
    <scope>NUCLEOTIDE SEQUENCE [LARGE SCALE GENOMIC DNA]</scope>
    <source>
        <strain evidence="6 8">YB392</strain>
    </source>
</reference>
<dbReference type="PANTHER" id="PTHR10606">
    <property type="entry name" value="6-PHOSPHOFRUCTO-2-KINASE/FRUCTOSE-2,6-BISPHOSPHATASE"/>
    <property type="match status" value="1"/>
</dbReference>
<name>A0A1H6PUP3_YARLL</name>
<dbReference type="Pfam" id="PF00300">
    <property type="entry name" value="His_Phos_1"/>
    <property type="match status" value="1"/>
</dbReference>
<protein>
    <submittedName>
        <fullName evidence="6">6-phosphofructo-2-kinase-domain-containing protein</fullName>
    </submittedName>
</protein>
<dbReference type="OMA" id="VKTHVFH"/>
<dbReference type="eggNOG" id="KOG0234">
    <property type="taxonomic scope" value="Eukaryota"/>
</dbReference>
<keyword evidence="2" id="KW-0067">ATP-binding</keyword>
<gene>
    <name evidence="6" type="ORF">B0I71DRAFT_136661</name>
    <name evidence="5" type="ORF">YALI1_D26610g</name>
</gene>
<dbReference type="FunFam" id="3.40.50.300:FF:000644">
    <property type="entry name" value="GpmB, Fructose-2,6-bisphosphatase"/>
    <property type="match status" value="1"/>
</dbReference>
<dbReference type="InterPro" id="IPR013078">
    <property type="entry name" value="His_Pase_superF_clade-1"/>
</dbReference>
<dbReference type="SMART" id="SM00855">
    <property type="entry name" value="PGAM"/>
    <property type="match status" value="1"/>
</dbReference>
<dbReference type="EMBL" id="KZ859124">
    <property type="protein sequence ID" value="RDW22998.1"/>
    <property type="molecule type" value="Genomic_DNA"/>
</dbReference>
<feature type="compositionally biased region" description="Basic residues" evidence="3">
    <location>
        <begin position="380"/>
        <end position="390"/>
    </location>
</feature>
<evidence type="ECO:0000313" key="6">
    <source>
        <dbReference type="EMBL" id="RDW22998.1"/>
    </source>
</evidence>
<dbReference type="GO" id="GO:0003873">
    <property type="term" value="F:6-phosphofructo-2-kinase activity"/>
    <property type="evidence" value="ECO:0007669"/>
    <property type="project" value="InterPro"/>
</dbReference>
<dbReference type="InterPro" id="IPR003094">
    <property type="entry name" value="6Pfruct_kin"/>
</dbReference>
<feature type="domain" description="6-phosphofructo-2-kinase" evidence="4">
    <location>
        <begin position="56"/>
        <end position="287"/>
    </location>
</feature>
<dbReference type="Pfam" id="PF01591">
    <property type="entry name" value="6PF2K"/>
    <property type="match status" value="1"/>
</dbReference>
<organism evidence="5 7">
    <name type="scientific">Yarrowia lipolytica</name>
    <name type="common">Candida lipolytica</name>
    <dbReference type="NCBI Taxonomy" id="4952"/>
    <lineage>
        <taxon>Eukaryota</taxon>
        <taxon>Fungi</taxon>
        <taxon>Dikarya</taxon>
        <taxon>Ascomycota</taxon>
        <taxon>Saccharomycotina</taxon>
        <taxon>Dipodascomycetes</taxon>
        <taxon>Dipodascales</taxon>
        <taxon>Dipodascales incertae sedis</taxon>
        <taxon>Yarrowia</taxon>
    </lineage>
</organism>
<evidence type="ECO:0000259" key="4">
    <source>
        <dbReference type="Pfam" id="PF01591"/>
    </source>
</evidence>
<evidence type="ECO:0000256" key="3">
    <source>
        <dbReference type="SAM" id="MobiDB-lite"/>
    </source>
</evidence>
<dbReference type="PRINTS" id="PR00991">
    <property type="entry name" value="6PFRUCTKNASE"/>
</dbReference>
<evidence type="ECO:0000256" key="1">
    <source>
        <dbReference type="ARBA" id="ARBA00022741"/>
    </source>
</evidence>
<dbReference type="RefSeq" id="XP_503096.1">
    <property type="nucleotide sequence ID" value="XM_503096.1"/>
</dbReference>
<dbReference type="GO" id="GO:0004331">
    <property type="term" value="F:fructose-2,6-bisphosphate 2-phosphatase activity"/>
    <property type="evidence" value="ECO:0007669"/>
    <property type="project" value="TreeGrafter"/>
</dbReference>
<keyword evidence="6" id="KW-0418">Kinase</keyword>
<dbReference type="GO" id="GO:0006000">
    <property type="term" value="P:fructose metabolic process"/>
    <property type="evidence" value="ECO:0007669"/>
    <property type="project" value="InterPro"/>
</dbReference>
<dbReference type="PIRSF" id="PIRSF000709">
    <property type="entry name" value="6PFK_2-Ptase"/>
    <property type="match status" value="1"/>
</dbReference>
<accession>A0A1H6PUP3</accession>
<dbReference type="Gene3D" id="3.40.50.1240">
    <property type="entry name" value="Phosphoglycerate mutase-like"/>
    <property type="match status" value="1"/>
</dbReference>
<feature type="region of interest" description="Disordered" evidence="3">
    <location>
        <begin position="361"/>
        <end position="405"/>
    </location>
</feature>
<reference evidence="5 7" key="1">
    <citation type="journal article" date="2016" name="PLoS ONE">
        <title>Sequence Assembly of Yarrowia lipolytica Strain W29/CLIB89 Shows Transposable Element Diversity.</title>
        <authorList>
            <person name="Magnan C."/>
            <person name="Yu J."/>
            <person name="Chang I."/>
            <person name="Jahn E."/>
            <person name="Kanomata Y."/>
            <person name="Wu J."/>
            <person name="Zeller M."/>
            <person name="Oakes M."/>
            <person name="Baldi P."/>
            <person name="Sandmeyer S."/>
        </authorList>
    </citation>
    <scope>NUCLEOTIDE SEQUENCE [LARGE SCALE GENOMIC DNA]</scope>
    <source>
        <strain evidence="5">CLIB89</strain>
        <strain evidence="7">CLIB89(W29)</strain>
    </source>
</reference>
<dbReference type="SUPFAM" id="SSF53254">
    <property type="entry name" value="Phosphoglycerate mutase-like"/>
    <property type="match status" value="1"/>
</dbReference>
<dbReference type="OrthoDB" id="267323at2759"/>
<dbReference type="InterPro" id="IPR027417">
    <property type="entry name" value="P-loop_NTPase"/>
</dbReference>
<dbReference type="AlphaFoldDB" id="A0A1H6PUP3"/>
<dbReference type="GeneID" id="2911054"/>
<dbReference type="GO" id="GO:0005829">
    <property type="term" value="C:cytosol"/>
    <property type="evidence" value="ECO:0007669"/>
    <property type="project" value="TreeGrafter"/>
</dbReference>
<feature type="compositionally biased region" description="Low complexity" evidence="3">
    <location>
        <begin position="392"/>
        <end position="405"/>
    </location>
</feature>
<dbReference type="PANTHER" id="PTHR10606:SF39">
    <property type="entry name" value="6-PHOSPHOFRUCTO-2-KINASE_FRUCTOSE-2,6-BISPHOSPHATASE YLR345W-RELATED"/>
    <property type="match status" value="1"/>
</dbReference>
<dbReference type="GO" id="GO:0006003">
    <property type="term" value="P:fructose 2,6-bisphosphate metabolic process"/>
    <property type="evidence" value="ECO:0007669"/>
    <property type="project" value="InterPro"/>
</dbReference>
<keyword evidence="1" id="KW-0547">Nucleotide-binding</keyword>
<dbReference type="Proteomes" id="UP000256601">
    <property type="component" value="Unassembled WGS sequence"/>
</dbReference>
<evidence type="ECO:0000256" key="2">
    <source>
        <dbReference type="ARBA" id="ARBA00022840"/>
    </source>
</evidence>
<proteinExistence type="predicted"/>
<dbReference type="SUPFAM" id="SSF52540">
    <property type="entry name" value="P-loop containing nucleoside triphosphate hydrolases"/>
    <property type="match status" value="1"/>
</dbReference>